<dbReference type="PANTHER" id="PTHR37614">
    <property type="entry name" value="OS02G0121400 PROTEIN"/>
    <property type="match status" value="1"/>
</dbReference>
<organism evidence="2 3">
    <name type="scientific">Lupinus luteus</name>
    <name type="common">European yellow lupine</name>
    <dbReference type="NCBI Taxonomy" id="3873"/>
    <lineage>
        <taxon>Eukaryota</taxon>
        <taxon>Viridiplantae</taxon>
        <taxon>Streptophyta</taxon>
        <taxon>Embryophyta</taxon>
        <taxon>Tracheophyta</taxon>
        <taxon>Spermatophyta</taxon>
        <taxon>Magnoliopsida</taxon>
        <taxon>eudicotyledons</taxon>
        <taxon>Gunneridae</taxon>
        <taxon>Pentapetalae</taxon>
        <taxon>rosids</taxon>
        <taxon>fabids</taxon>
        <taxon>Fabales</taxon>
        <taxon>Fabaceae</taxon>
        <taxon>Papilionoideae</taxon>
        <taxon>50 kb inversion clade</taxon>
        <taxon>genistoids sensu lato</taxon>
        <taxon>core genistoids</taxon>
        <taxon>Genisteae</taxon>
        <taxon>Lupinus</taxon>
    </lineage>
</organism>
<gene>
    <name evidence="2" type="ORF">LLUT_LOCUS6931</name>
</gene>
<accession>A0AAV1W973</accession>
<dbReference type="AlphaFoldDB" id="A0AAV1W973"/>
<proteinExistence type="predicted"/>
<comment type="caution">
    <text evidence="2">The sequence shown here is derived from an EMBL/GenBank/DDBJ whole genome shotgun (WGS) entry which is preliminary data.</text>
</comment>
<sequence>MLQCANLTPLENEVVEILTEFCTLGLSNFDSGFQFPFTWGRKRLRSAISDSSSSLSPSPQPPHKAEASSPATPFSFSPSESEDKRTLLRKNVSLKRKKDHYLKSIEGLTKDNGLLHEEVKNVKYHLNMLKDFNLKLKARKEELCLLSKPQELQISSMVHSPPLILNQTAMPSQISDTEGVANVQFKIQQETTSFGNVGPTGIPDLNLLPVEEEECCDDKNMSRVIAASQARLKRIQICKMKNPIANNKVRYSWR</sequence>
<protein>
    <submittedName>
        <fullName evidence="2">Uncharacterized protein</fullName>
    </submittedName>
</protein>
<reference evidence="2 3" key="1">
    <citation type="submission" date="2024-03" db="EMBL/GenBank/DDBJ databases">
        <authorList>
            <person name="Martinez-Hernandez J."/>
        </authorList>
    </citation>
    <scope>NUCLEOTIDE SEQUENCE [LARGE SCALE GENOMIC DNA]</scope>
</reference>
<feature type="compositionally biased region" description="Low complexity" evidence="1">
    <location>
        <begin position="67"/>
        <end position="79"/>
    </location>
</feature>
<dbReference type="Proteomes" id="UP001497480">
    <property type="component" value="Unassembled WGS sequence"/>
</dbReference>
<keyword evidence="3" id="KW-1185">Reference proteome</keyword>
<evidence type="ECO:0000256" key="1">
    <source>
        <dbReference type="SAM" id="MobiDB-lite"/>
    </source>
</evidence>
<dbReference type="PANTHER" id="PTHR37614:SF2">
    <property type="entry name" value="OS02G0121400 PROTEIN"/>
    <property type="match status" value="1"/>
</dbReference>
<evidence type="ECO:0000313" key="2">
    <source>
        <dbReference type="EMBL" id="CAL0305871.1"/>
    </source>
</evidence>
<dbReference type="EMBL" id="CAXHTB010000004">
    <property type="protein sequence ID" value="CAL0305871.1"/>
    <property type="molecule type" value="Genomic_DNA"/>
</dbReference>
<evidence type="ECO:0000313" key="3">
    <source>
        <dbReference type="Proteomes" id="UP001497480"/>
    </source>
</evidence>
<name>A0AAV1W973_LUPLU</name>
<feature type="region of interest" description="Disordered" evidence="1">
    <location>
        <begin position="50"/>
        <end position="83"/>
    </location>
</feature>